<proteinExistence type="predicted"/>
<reference evidence="2" key="1">
    <citation type="submission" date="2017-02" db="UniProtKB">
        <authorList>
            <consortium name="WormBaseParasite"/>
        </authorList>
    </citation>
    <scope>IDENTIFICATION</scope>
</reference>
<evidence type="ECO:0000313" key="2">
    <source>
        <dbReference type="WBParaSite" id="PTRK_0001167300.1"/>
    </source>
</evidence>
<name>A0A0N4ZT42_PARTI</name>
<dbReference type="WBParaSite" id="PTRK_0001167300.1">
    <property type="protein sequence ID" value="PTRK_0001167300.1"/>
    <property type="gene ID" value="PTRK_0001167300"/>
</dbReference>
<protein>
    <submittedName>
        <fullName evidence="2">Cytadherence-associated protein</fullName>
    </submittedName>
</protein>
<dbReference type="Proteomes" id="UP000038045">
    <property type="component" value="Unplaced"/>
</dbReference>
<evidence type="ECO:0000313" key="1">
    <source>
        <dbReference type="Proteomes" id="UP000038045"/>
    </source>
</evidence>
<accession>A0A0N4ZT42</accession>
<organism evidence="1 2">
    <name type="scientific">Parastrongyloides trichosuri</name>
    <name type="common">Possum-specific nematode worm</name>
    <dbReference type="NCBI Taxonomy" id="131310"/>
    <lineage>
        <taxon>Eukaryota</taxon>
        <taxon>Metazoa</taxon>
        <taxon>Ecdysozoa</taxon>
        <taxon>Nematoda</taxon>
        <taxon>Chromadorea</taxon>
        <taxon>Rhabditida</taxon>
        <taxon>Tylenchina</taxon>
        <taxon>Panagrolaimomorpha</taxon>
        <taxon>Strongyloidoidea</taxon>
        <taxon>Strongyloididae</taxon>
        <taxon>Parastrongyloides</taxon>
    </lineage>
</organism>
<dbReference type="AlphaFoldDB" id="A0A0N4ZT42"/>
<keyword evidence="1" id="KW-1185">Reference proteome</keyword>
<sequence>MVKDWSLKSKAKAVLPKPLWSNPLTKAIAKSSTYVVLSGRNKKKIAKPDISVEEITDETSIESNDIQIPPCINALQQGNIYESEVINSTECKPIIKHQAQKIKIKNVYHFVNFRYDYIFTKNCDKEKSFVSCVENITPIKVEESNTYMLGDFFQYINELQEQSNVTKTKSIPSLTKLPDVKEVYPEYFIDYHEYIKHLNIQIESNESLISFKNSLERLSQIDIDQDKDTKLGDYFTGIAEVENESTSEILIVPLVASIDNIFNDITDSNAPQDNQITYLPISESIIWNTNSYDEINSNSDENIEIKQEIQLCKDLLNVNSEEDASQTHDMNNMNVSKLSSSKSILNDVFKYVHESNGKPLKNKVLDDNTLLRKSSFLDNMSCPKENSPLERKINGINENKLLFDSTSLIYSSFSMTPVISNPSFYTTNNGVYFLDTNKVKKSIDQVRDQIKEFTMLEKRLTSYYEFLINQQSNA</sequence>